<keyword evidence="2" id="KW-0812">Transmembrane</keyword>
<evidence type="ECO:0000313" key="4">
    <source>
        <dbReference type="Proteomes" id="UP000193978"/>
    </source>
</evidence>
<dbReference type="SUPFAM" id="SSF56954">
    <property type="entry name" value="Outer membrane efflux proteins (OEP)"/>
    <property type="match status" value="1"/>
</dbReference>
<dbReference type="EMBL" id="CP019948">
    <property type="protein sequence ID" value="ARN83478.1"/>
    <property type="molecule type" value="Genomic_DNA"/>
</dbReference>
<keyword evidence="4" id="KW-1185">Reference proteome</keyword>
<dbReference type="Gene3D" id="1.20.1600.10">
    <property type="entry name" value="Outer membrane efflux proteins (OEP)"/>
    <property type="match status" value="1"/>
</dbReference>
<reference evidence="3 4" key="1">
    <citation type="submission" date="2017-02" db="EMBL/GenBank/DDBJ databases">
        <authorList>
            <person name="Peterson S.W."/>
        </authorList>
    </citation>
    <scope>NUCLEOTIDE SEQUENCE [LARGE SCALE GENOMIC DNA]</scope>
    <source>
        <strain evidence="3 4">S285</strain>
    </source>
</reference>
<dbReference type="NCBIfam" id="TIGR01845">
    <property type="entry name" value="outer_NodT"/>
    <property type="match status" value="1"/>
</dbReference>
<evidence type="ECO:0008006" key="5">
    <source>
        <dbReference type="Google" id="ProtNLM"/>
    </source>
</evidence>
<evidence type="ECO:0000313" key="3">
    <source>
        <dbReference type="EMBL" id="ARN83478.1"/>
    </source>
</evidence>
<comment type="subcellular location">
    <subcellularLocation>
        <location evidence="2">Cell membrane</location>
        <topology evidence="2">Lipid-anchor</topology>
    </subcellularLocation>
</comment>
<dbReference type="PANTHER" id="PTHR30203">
    <property type="entry name" value="OUTER MEMBRANE CATION EFFLUX PROTEIN"/>
    <property type="match status" value="1"/>
</dbReference>
<dbReference type="GO" id="GO:0015562">
    <property type="term" value="F:efflux transmembrane transporter activity"/>
    <property type="evidence" value="ECO:0007669"/>
    <property type="project" value="InterPro"/>
</dbReference>
<dbReference type="KEGG" id="mbry:B1812_07645"/>
<dbReference type="Pfam" id="PF02321">
    <property type="entry name" value="OEP"/>
    <property type="match status" value="2"/>
</dbReference>
<accession>A0A1W6N114</accession>
<keyword evidence="2" id="KW-1134">Transmembrane beta strand</keyword>
<gene>
    <name evidence="3" type="ORF">B1812_07645</name>
</gene>
<dbReference type="PANTHER" id="PTHR30203:SF33">
    <property type="entry name" value="BLR4455 PROTEIN"/>
    <property type="match status" value="1"/>
</dbReference>
<keyword evidence="2" id="KW-0449">Lipoprotein</keyword>
<sequence>MFLVVPLLLSGCNFAPSYTPPPVEVPVKYKEGGKGGGSWQEARPRDDLPRGPWWRALGDHLLDALEEQVDAANPNLAAAVASFAQARAYSAKATSALMPHVDLNNSLTANKESQHRPFRKSNRAFTPQGYFNELTDNRPLNEPDHYGNNLLTLQSSYEVDLWGRVRNAVDASVANSESAAAELESVRLSLQAELARDYVALRGLDSEIKLLEDTVRAYTQAFVLAKTLVNGKIGAPADEPRAQAQLEYTRAQLLDIKSRRALLEHAIASLIGKPASSFTIPPASLSVFAPKIPPGVPLDLLERRPDIAAVERQVAAANAEIGVAKAAFFPRVTINLMGGTQDTGLSLFNFRNSIWTLGPAITLPIFDAGLRAADLARADAAYLEMAARYRATVLLAYQEVEDSLSNLHWLAGEQRSLDSASNAAQKVLDISLTLYRDGATNYLDVVIAQTTLLEAQRAALEVRTRRLEANVALIVALGGGWSVASPALAERAVVQVNEPAHDGN</sequence>
<comment type="similarity">
    <text evidence="1 2">Belongs to the outer membrane factor (OMF) (TC 1.B.17) family.</text>
</comment>
<protein>
    <recommendedName>
        <fullName evidence="5">RND transporter</fullName>
    </recommendedName>
</protein>
<keyword evidence="2" id="KW-0472">Membrane</keyword>
<organism evidence="3 4">
    <name type="scientific">Methylocystis bryophila</name>
    <dbReference type="NCBI Taxonomy" id="655015"/>
    <lineage>
        <taxon>Bacteria</taxon>
        <taxon>Pseudomonadati</taxon>
        <taxon>Pseudomonadota</taxon>
        <taxon>Alphaproteobacteria</taxon>
        <taxon>Hyphomicrobiales</taxon>
        <taxon>Methylocystaceae</taxon>
        <taxon>Methylocystis</taxon>
    </lineage>
</organism>
<dbReference type="GO" id="GO:0005886">
    <property type="term" value="C:plasma membrane"/>
    <property type="evidence" value="ECO:0007669"/>
    <property type="project" value="UniProtKB-SubCell"/>
</dbReference>
<dbReference type="AlphaFoldDB" id="A0A1W6N114"/>
<evidence type="ECO:0000256" key="1">
    <source>
        <dbReference type="ARBA" id="ARBA00007613"/>
    </source>
</evidence>
<proteinExistence type="inferred from homology"/>
<dbReference type="STRING" id="655015.B1812_07645"/>
<dbReference type="InterPro" id="IPR003423">
    <property type="entry name" value="OMP_efflux"/>
</dbReference>
<dbReference type="Gene3D" id="2.20.200.10">
    <property type="entry name" value="Outer membrane efflux proteins (OEP)"/>
    <property type="match status" value="1"/>
</dbReference>
<dbReference type="Proteomes" id="UP000193978">
    <property type="component" value="Chromosome"/>
</dbReference>
<name>A0A1W6N114_9HYPH</name>
<evidence type="ECO:0000256" key="2">
    <source>
        <dbReference type="RuleBase" id="RU362097"/>
    </source>
</evidence>
<keyword evidence="2" id="KW-0564">Palmitate</keyword>
<dbReference type="InterPro" id="IPR010131">
    <property type="entry name" value="MdtP/NodT-like"/>
</dbReference>